<dbReference type="Pfam" id="PF00656">
    <property type="entry name" value="Peptidase_C14"/>
    <property type="match status" value="1"/>
</dbReference>
<dbReference type="PANTHER" id="PTHR48104">
    <property type="entry name" value="METACASPASE-4"/>
    <property type="match status" value="1"/>
</dbReference>
<feature type="domain" description="DUF8082" evidence="2">
    <location>
        <begin position="762"/>
        <end position="819"/>
    </location>
</feature>
<evidence type="ECO:0000259" key="1">
    <source>
        <dbReference type="Pfam" id="PF00656"/>
    </source>
</evidence>
<dbReference type="GO" id="GO:0006508">
    <property type="term" value="P:proteolysis"/>
    <property type="evidence" value="ECO:0007669"/>
    <property type="project" value="InterPro"/>
</dbReference>
<reference evidence="3 4" key="1">
    <citation type="submission" date="2017-06" db="EMBL/GenBank/DDBJ databases">
        <title>Genome sequencing of cyanobaciteial culture collection at National Institute for Environmental Studies (NIES).</title>
        <authorList>
            <person name="Hirose Y."/>
            <person name="Shimura Y."/>
            <person name="Fujisawa T."/>
            <person name="Nakamura Y."/>
            <person name="Kawachi M."/>
        </authorList>
    </citation>
    <scope>NUCLEOTIDE SEQUENCE [LARGE SCALE GENOMIC DNA]</scope>
    <source>
        <strain evidence="3 4">NIES-2135</strain>
    </source>
</reference>
<dbReference type="AlphaFoldDB" id="A0A1Z4JHI0"/>
<organism evidence="3 4">
    <name type="scientific">Leptolyngbya boryana NIES-2135</name>
    <dbReference type="NCBI Taxonomy" id="1973484"/>
    <lineage>
        <taxon>Bacteria</taxon>
        <taxon>Bacillati</taxon>
        <taxon>Cyanobacteriota</taxon>
        <taxon>Cyanophyceae</taxon>
        <taxon>Leptolyngbyales</taxon>
        <taxon>Leptolyngbyaceae</taxon>
        <taxon>Leptolyngbya group</taxon>
        <taxon>Leptolyngbya</taxon>
    </lineage>
</organism>
<dbReference type="Gene3D" id="3.40.50.1460">
    <property type="match status" value="1"/>
</dbReference>
<evidence type="ECO:0000313" key="4">
    <source>
        <dbReference type="Proteomes" id="UP000217895"/>
    </source>
</evidence>
<proteinExistence type="predicted"/>
<dbReference type="InterPro" id="IPR011600">
    <property type="entry name" value="Pept_C14_caspase"/>
</dbReference>
<name>A0A1Z4JHI0_LEPBY</name>
<dbReference type="EMBL" id="AP018203">
    <property type="protein sequence ID" value="BAY56191.1"/>
    <property type="molecule type" value="Genomic_DNA"/>
</dbReference>
<dbReference type="PANTHER" id="PTHR48104:SF30">
    <property type="entry name" value="METACASPASE-1"/>
    <property type="match status" value="1"/>
</dbReference>
<accession>A0A1Z4JHI0</accession>
<evidence type="ECO:0000313" key="3">
    <source>
        <dbReference type="EMBL" id="BAY56191.1"/>
    </source>
</evidence>
<feature type="domain" description="Peptidase C14 caspase" evidence="1">
    <location>
        <begin position="24"/>
        <end position="232"/>
    </location>
</feature>
<dbReference type="GO" id="GO:0005737">
    <property type="term" value="C:cytoplasm"/>
    <property type="evidence" value="ECO:0007669"/>
    <property type="project" value="TreeGrafter"/>
</dbReference>
<evidence type="ECO:0000259" key="2">
    <source>
        <dbReference type="Pfam" id="PF26309"/>
    </source>
</evidence>
<keyword evidence="4" id="KW-1185">Reference proteome</keyword>
<dbReference type="Proteomes" id="UP000217895">
    <property type="component" value="Chromosome"/>
</dbReference>
<dbReference type="InterPro" id="IPR029030">
    <property type="entry name" value="Caspase-like_dom_sf"/>
</dbReference>
<dbReference type="InterPro" id="IPR058395">
    <property type="entry name" value="DUF8082"/>
</dbReference>
<dbReference type="InterPro" id="IPR050452">
    <property type="entry name" value="Metacaspase"/>
</dbReference>
<dbReference type="GO" id="GO:0004197">
    <property type="term" value="F:cysteine-type endopeptidase activity"/>
    <property type="evidence" value="ECO:0007669"/>
    <property type="project" value="InterPro"/>
</dbReference>
<feature type="domain" description="DUF8082" evidence="2">
    <location>
        <begin position="550"/>
        <end position="610"/>
    </location>
</feature>
<protein>
    <submittedName>
        <fullName evidence="3">Peptidase C14 caspase catalytic subunit p20</fullName>
    </submittedName>
</protein>
<gene>
    <name evidence="3" type="ORF">NIES2135_30210</name>
</gene>
<dbReference type="SUPFAM" id="SSF52129">
    <property type="entry name" value="Caspase-like"/>
    <property type="match status" value="1"/>
</dbReference>
<sequence length="821" mass="90731">MPPVGVGASRFASALETGEAKLWVMMLGINDYQDATLPKLRYAAFDCQGLSQALAEATQAFPQKEFFIHHDLTPDKPTLQAIQASLDRIVASAKTQDTVLFYFSGHGVLEPESQQTVLCLADTQKQHLLKTGLCFQNLLATLGNCAAHSQLIWLDACHSGNISLSGARGHFSEPALLNPTPQLLEMLRQRAAKSRGFYALLSCDQGQQSWEFPDLGHGVFSYYLMRGLRGEAAGAYGIIDADALYRYVYHQTLQYIEQTNQQLRLINQQKRNKGETDLHPEYSLQTPKRIVEGIGETILGLKPTHTEVVQQRQALIVDGLIHHTVSPAVSDVLRQDGNFDLTYFPQPSDAWSNVRSEIATFLQQDMTVPEQRSSGSIQTVATRLLYLRGRIESSEDGDSWLFLGDGAWLSRTWLRQELRRSRTAQQIVILDCPGATSLEDWVEDLKFSSDHGQCILACASPQDEPELFAQVLLEALIAAPAQTGLSMAGLLAKLQTNLDGLGLTCYLWLSGTQGLIEMLPPVLETQTVQSVQSDTSHDSQAASTEIPLDEFIARIKPLLLKLVGPIAPSLIEQAAEPLQESSPQLLIRALSALIPAKHRTYFEQEAGSLIQVPAQPENVSEARAIALPIPEQIQPQTHPSIQQSVPPQQRDQFVDQTAPRLTAEQLASIEQFLIELVGPIAPMLLGQLSPAACDPIVMQEELAVHLSPVQQTKLAQRITALMQLPPKSQSPRLSTAKGYGVAVREPQQTQEALSDRLVNAQLIQVCEQELTCLIGPIAKFIVTTKRDLENQVSLTTFVEELITEIPDRQKADEFRRKILRN</sequence>
<dbReference type="Pfam" id="PF26309">
    <property type="entry name" value="DUF8082"/>
    <property type="match status" value="2"/>
</dbReference>